<dbReference type="SUPFAM" id="SSF161084">
    <property type="entry name" value="MAPEG domain-like"/>
    <property type="match status" value="1"/>
</dbReference>
<keyword evidence="3 5" id="KW-1133">Transmembrane helix</keyword>
<evidence type="ECO:0000256" key="4">
    <source>
        <dbReference type="ARBA" id="ARBA00023136"/>
    </source>
</evidence>
<proteinExistence type="predicted"/>
<dbReference type="Proteomes" id="UP000245263">
    <property type="component" value="Chromosome 1"/>
</dbReference>
<reference evidence="6 7" key="1">
    <citation type="submission" date="2021-08" db="EMBL/GenBank/DDBJ databases">
        <title>Complete genome sequence of Leptospira kobayashii strain E30.</title>
        <authorList>
            <person name="Nakao R."/>
            <person name="Nakamura S."/>
            <person name="Masuzawa T."/>
            <person name="Koizumi N."/>
        </authorList>
    </citation>
    <scope>NUCLEOTIDE SEQUENCE [LARGE SCALE GENOMIC DNA]</scope>
    <source>
        <strain evidence="6 7">E30</strain>
    </source>
</reference>
<dbReference type="RefSeq" id="WP_109021389.1">
    <property type="nucleotide sequence ID" value="NZ_AP025028.1"/>
</dbReference>
<feature type="transmembrane region" description="Helical" evidence="5">
    <location>
        <begin position="6"/>
        <end position="25"/>
    </location>
</feature>
<name>A0ABN6KGI6_9LEPT</name>
<feature type="transmembrane region" description="Helical" evidence="5">
    <location>
        <begin position="116"/>
        <end position="134"/>
    </location>
</feature>
<comment type="subcellular location">
    <subcellularLocation>
        <location evidence="1">Membrane</location>
    </subcellularLocation>
</comment>
<gene>
    <name evidence="6" type="ORF">LPTSP3_g32680</name>
</gene>
<dbReference type="InterPro" id="IPR023352">
    <property type="entry name" value="MAPEG-like_dom_sf"/>
</dbReference>
<evidence type="ECO:0000256" key="2">
    <source>
        <dbReference type="ARBA" id="ARBA00022692"/>
    </source>
</evidence>
<dbReference type="Gene3D" id="1.20.120.550">
    <property type="entry name" value="Membrane associated eicosanoid/glutathione metabolism-like domain"/>
    <property type="match status" value="1"/>
</dbReference>
<evidence type="ECO:0000256" key="5">
    <source>
        <dbReference type="SAM" id="Phobius"/>
    </source>
</evidence>
<dbReference type="EMBL" id="AP025028">
    <property type="protein sequence ID" value="BDA80338.1"/>
    <property type="molecule type" value="Genomic_DNA"/>
</dbReference>
<protein>
    <recommendedName>
        <fullName evidence="8">MAPEG family protein</fullName>
    </recommendedName>
</protein>
<evidence type="ECO:0000313" key="7">
    <source>
        <dbReference type="Proteomes" id="UP000245263"/>
    </source>
</evidence>
<evidence type="ECO:0000256" key="3">
    <source>
        <dbReference type="ARBA" id="ARBA00022989"/>
    </source>
</evidence>
<keyword evidence="7" id="KW-1185">Reference proteome</keyword>
<evidence type="ECO:0000313" key="6">
    <source>
        <dbReference type="EMBL" id="BDA80338.1"/>
    </source>
</evidence>
<evidence type="ECO:0000256" key="1">
    <source>
        <dbReference type="ARBA" id="ARBA00004370"/>
    </source>
</evidence>
<accession>A0ABN6KGI6</accession>
<sequence length="135" mass="14943">MNLEIISLLLFVIWTIGLGLSLVGYRTVQVLLGKKQSNEFPAGIQHGSERYWRLNRAHANCLENLPIFATIVIVATLTGSTDDVFANTTLVVVGARVFQSVTHIISGSARAVDIRFTAYVTQIVCFAFLIWKIFA</sequence>
<evidence type="ECO:0008006" key="8">
    <source>
        <dbReference type="Google" id="ProtNLM"/>
    </source>
</evidence>
<dbReference type="Pfam" id="PF01124">
    <property type="entry name" value="MAPEG"/>
    <property type="match status" value="1"/>
</dbReference>
<keyword evidence="2 5" id="KW-0812">Transmembrane</keyword>
<dbReference type="InterPro" id="IPR001129">
    <property type="entry name" value="Membr-assoc_MAPEG"/>
</dbReference>
<organism evidence="6 7">
    <name type="scientific">Leptospira kobayashii</name>
    <dbReference type="NCBI Taxonomy" id="1917830"/>
    <lineage>
        <taxon>Bacteria</taxon>
        <taxon>Pseudomonadati</taxon>
        <taxon>Spirochaetota</taxon>
        <taxon>Spirochaetia</taxon>
        <taxon>Leptospirales</taxon>
        <taxon>Leptospiraceae</taxon>
        <taxon>Leptospira</taxon>
    </lineage>
</organism>
<keyword evidence="4 5" id="KW-0472">Membrane</keyword>